<dbReference type="FunFam" id="3.40.50.720:FF:000084">
    <property type="entry name" value="Short-chain dehydrogenase reductase"/>
    <property type="match status" value="1"/>
</dbReference>
<sequence length="469" mass="50939">MKFAVLTRLASYTSRPSLTSRTVVSHARMQSTIAPRRTPRVLPSFSLENKVCVVTGAARGLGNEFCNAFVQSGCTRLAIIDLKESEAKVAADELVQNACVNSDSKREDFEVIGIGCDVSSELSVQKAFEVVMDTFGRVDSVVASAVLHTGADACHSYPFDRIKRLYDINVHGAFFTAREAARNMIPQGGGSIVLVGSMSASVPLVLTLAQPQTPYNASKAAVRHMGSSLAVEWAKKGVRVNTLSPGYMMTKLTKTILAHDAELKKTWESLTPMGKMGEPEDLSGAIVFLASDASRFMTGTELSDAIIFVLSRDAKIWFCGRAVSELLGWSDAELIDCPFTDLVNPEDQRAFHVAFDESLRTRTEMNSYVRLKARSHIIPHIIPQSEVLFEVKAIPTLSKTKLKIENERLQKRLADLRVRAPSPSAPISGPSTSPAYSLRSSSVSRSSVPSSLSSLSRHSLLSASSPSLL</sequence>
<dbReference type="InterPro" id="IPR002347">
    <property type="entry name" value="SDR_fam"/>
</dbReference>
<protein>
    <recommendedName>
        <fullName evidence="5">PAS domain-containing protein</fullName>
    </recommendedName>
</protein>
<name>A0A8I3AB57_9AGAM</name>
<dbReference type="GO" id="GO:0016616">
    <property type="term" value="F:oxidoreductase activity, acting on the CH-OH group of donors, NAD or NADP as acceptor"/>
    <property type="evidence" value="ECO:0007669"/>
    <property type="project" value="UniProtKB-ARBA"/>
</dbReference>
<dbReference type="GO" id="GO:0050664">
    <property type="term" value="F:oxidoreductase activity, acting on NAD(P)H, oxygen as acceptor"/>
    <property type="evidence" value="ECO:0007669"/>
    <property type="project" value="TreeGrafter"/>
</dbReference>
<gene>
    <name evidence="6" type="ORF">JVT61DRAFT_2274</name>
</gene>
<dbReference type="PROSITE" id="PS50112">
    <property type="entry name" value="PAS"/>
    <property type="match status" value="1"/>
</dbReference>
<dbReference type="InterPro" id="IPR020904">
    <property type="entry name" value="Sc_DH/Rdtase_CS"/>
</dbReference>
<comment type="caution">
    <text evidence="6">The sequence shown here is derived from an EMBL/GenBank/DDBJ whole genome shotgun (WGS) entry which is preliminary data.</text>
</comment>
<dbReference type="InterPro" id="IPR036291">
    <property type="entry name" value="NAD(P)-bd_dom_sf"/>
</dbReference>
<organism evidence="6 7">
    <name type="scientific">Boletus reticuloceps</name>
    <dbReference type="NCBI Taxonomy" id="495285"/>
    <lineage>
        <taxon>Eukaryota</taxon>
        <taxon>Fungi</taxon>
        <taxon>Dikarya</taxon>
        <taxon>Basidiomycota</taxon>
        <taxon>Agaricomycotina</taxon>
        <taxon>Agaricomycetes</taxon>
        <taxon>Agaricomycetidae</taxon>
        <taxon>Boletales</taxon>
        <taxon>Boletineae</taxon>
        <taxon>Boletaceae</taxon>
        <taxon>Boletoideae</taxon>
        <taxon>Boletus</taxon>
    </lineage>
</organism>
<reference evidence="6" key="1">
    <citation type="submission" date="2021-03" db="EMBL/GenBank/DDBJ databases">
        <title>Evolutionary innovations through gain and loss of genes in the ectomycorrhizal Boletales.</title>
        <authorList>
            <person name="Wu G."/>
            <person name="Miyauchi S."/>
            <person name="Morin E."/>
            <person name="Yang Z.-L."/>
            <person name="Xu J."/>
            <person name="Martin F.M."/>
        </authorList>
    </citation>
    <scope>NUCLEOTIDE SEQUENCE</scope>
    <source>
        <strain evidence="6">BR01</strain>
    </source>
</reference>
<dbReference type="InterPro" id="IPR000014">
    <property type="entry name" value="PAS"/>
</dbReference>
<keyword evidence="3" id="KW-0560">Oxidoreductase</keyword>
<feature type="region of interest" description="Disordered" evidence="4">
    <location>
        <begin position="420"/>
        <end position="456"/>
    </location>
</feature>
<dbReference type="EMBL" id="JAGFBS010000012">
    <property type="protein sequence ID" value="KAG6376296.1"/>
    <property type="molecule type" value="Genomic_DNA"/>
</dbReference>
<dbReference type="SMART" id="SM00091">
    <property type="entry name" value="PAS"/>
    <property type="match status" value="1"/>
</dbReference>
<dbReference type="InterPro" id="IPR035965">
    <property type="entry name" value="PAS-like_dom_sf"/>
</dbReference>
<evidence type="ECO:0000256" key="3">
    <source>
        <dbReference type="ARBA" id="ARBA00023002"/>
    </source>
</evidence>
<evidence type="ECO:0000256" key="4">
    <source>
        <dbReference type="SAM" id="MobiDB-lite"/>
    </source>
</evidence>
<dbReference type="SUPFAM" id="SSF51735">
    <property type="entry name" value="NAD(P)-binding Rossmann-fold domains"/>
    <property type="match status" value="1"/>
</dbReference>
<dbReference type="Pfam" id="PF13561">
    <property type="entry name" value="adh_short_C2"/>
    <property type="match status" value="1"/>
</dbReference>
<evidence type="ECO:0000256" key="2">
    <source>
        <dbReference type="ARBA" id="ARBA00022857"/>
    </source>
</evidence>
<comment type="similarity">
    <text evidence="1">Belongs to the short-chain dehydrogenases/reductases (SDR) family.</text>
</comment>
<dbReference type="CDD" id="cd00130">
    <property type="entry name" value="PAS"/>
    <property type="match status" value="1"/>
</dbReference>
<dbReference type="AlphaFoldDB" id="A0A8I3AB57"/>
<dbReference type="Gene3D" id="3.30.450.20">
    <property type="entry name" value="PAS domain"/>
    <property type="match status" value="1"/>
</dbReference>
<dbReference type="PANTHER" id="PTHR43008">
    <property type="entry name" value="BENZIL REDUCTASE"/>
    <property type="match status" value="1"/>
</dbReference>
<dbReference type="PROSITE" id="PS00061">
    <property type="entry name" value="ADH_SHORT"/>
    <property type="match status" value="1"/>
</dbReference>
<keyword evidence="2" id="KW-0521">NADP</keyword>
<evidence type="ECO:0000259" key="5">
    <source>
        <dbReference type="PROSITE" id="PS50112"/>
    </source>
</evidence>
<keyword evidence="7" id="KW-1185">Reference proteome</keyword>
<evidence type="ECO:0000313" key="6">
    <source>
        <dbReference type="EMBL" id="KAG6376296.1"/>
    </source>
</evidence>
<dbReference type="NCBIfam" id="TIGR00229">
    <property type="entry name" value="sensory_box"/>
    <property type="match status" value="1"/>
</dbReference>
<dbReference type="Proteomes" id="UP000683000">
    <property type="component" value="Unassembled WGS sequence"/>
</dbReference>
<evidence type="ECO:0000256" key="1">
    <source>
        <dbReference type="ARBA" id="ARBA00006484"/>
    </source>
</evidence>
<dbReference type="OrthoDB" id="5325318at2759"/>
<feature type="domain" description="PAS" evidence="5">
    <location>
        <begin position="292"/>
        <end position="362"/>
    </location>
</feature>
<dbReference type="PANTHER" id="PTHR43008:SF14">
    <property type="entry name" value="DEHYDROGENASE ARBD, PUTATIVE-RELATED"/>
    <property type="match status" value="1"/>
</dbReference>
<dbReference type="Gene3D" id="3.40.50.720">
    <property type="entry name" value="NAD(P)-binding Rossmann-like Domain"/>
    <property type="match status" value="1"/>
</dbReference>
<accession>A0A8I3AB57</accession>
<dbReference type="GO" id="GO:0006355">
    <property type="term" value="P:regulation of DNA-templated transcription"/>
    <property type="evidence" value="ECO:0007669"/>
    <property type="project" value="InterPro"/>
</dbReference>
<evidence type="ECO:0000313" key="7">
    <source>
        <dbReference type="Proteomes" id="UP000683000"/>
    </source>
</evidence>
<proteinExistence type="inferred from homology"/>
<dbReference type="PRINTS" id="PR00081">
    <property type="entry name" value="GDHRDH"/>
</dbReference>
<dbReference type="SUPFAM" id="SSF55785">
    <property type="entry name" value="PYP-like sensor domain (PAS domain)"/>
    <property type="match status" value="1"/>
</dbReference>